<dbReference type="RefSeq" id="WP_116413944.1">
    <property type="nucleotide sequence ID" value="NZ_NBWZ01000001.1"/>
</dbReference>
<dbReference type="SUPFAM" id="SSF47203">
    <property type="entry name" value="Acyl-CoA dehydrogenase C-terminal domain-like"/>
    <property type="match status" value="1"/>
</dbReference>
<dbReference type="PANTHER" id="PTHR43884:SF25">
    <property type="entry name" value="ACYL-COA DEHYDROGENASE YDBM-RELATED"/>
    <property type="match status" value="1"/>
</dbReference>
<name>A0A3E0VGH6_9MICO</name>
<dbReference type="Proteomes" id="UP000256486">
    <property type="component" value="Unassembled WGS sequence"/>
</dbReference>
<dbReference type="GO" id="GO:0003995">
    <property type="term" value="F:acyl-CoA dehydrogenase activity"/>
    <property type="evidence" value="ECO:0007669"/>
    <property type="project" value="TreeGrafter"/>
</dbReference>
<dbReference type="AlphaFoldDB" id="A0A3E0VGH6"/>
<dbReference type="OrthoDB" id="3404950at2"/>
<proteinExistence type="predicted"/>
<dbReference type="Gene3D" id="2.40.110.10">
    <property type="entry name" value="Butyryl-CoA Dehydrogenase, subunit A, domain 2"/>
    <property type="match status" value="1"/>
</dbReference>
<dbReference type="PANTHER" id="PTHR43884">
    <property type="entry name" value="ACYL-COA DEHYDROGENASE"/>
    <property type="match status" value="1"/>
</dbReference>
<dbReference type="InterPro" id="IPR009100">
    <property type="entry name" value="AcylCoA_DH/oxidase_NM_dom_sf"/>
</dbReference>
<dbReference type="InterPro" id="IPR036250">
    <property type="entry name" value="AcylCo_DH-like_C"/>
</dbReference>
<dbReference type="Gene3D" id="1.20.140.10">
    <property type="entry name" value="Butyryl-CoA Dehydrogenase, subunit A, domain 3"/>
    <property type="match status" value="1"/>
</dbReference>
<dbReference type="EMBL" id="NBWZ01000001">
    <property type="protein sequence ID" value="RFA08538.1"/>
    <property type="molecule type" value="Genomic_DNA"/>
</dbReference>
<organism evidence="3 4">
    <name type="scientific">Subtercola boreus</name>
    <dbReference type="NCBI Taxonomy" id="120213"/>
    <lineage>
        <taxon>Bacteria</taxon>
        <taxon>Bacillati</taxon>
        <taxon>Actinomycetota</taxon>
        <taxon>Actinomycetes</taxon>
        <taxon>Micrococcales</taxon>
        <taxon>Microbacteriaceae</taxon>
        <taxon>Subtercola</taxon>
    </lineage>
</organism>
<dbReference type="Gene3D" id="1.10.540.10">
    <property type="entry name" value="Acyl-CoA dehydrogenase/oxidase, N-terminal domain"/>
    <property type="match status" value="1"/>
</dbReference>
<evidence type="ECO:0000313" key="3">
    <source>
        <dbReference type="EMBL" id="RFA08538.1"/>
    </source>
</evidence>
<feature type="domain" description="Acyl-CoA dehydrogenase C-terminal" evidence="2">
    <location>
        <begin position="248"/>
        <end position="377"/>
    </location>
</feature>
<dbReference type="InterPro" id="IPR046373">
    <property type="entry name" value="Acyl-CoA_Oxase/DH_mid-dom_sf"/>
</dbReference>
<evidence type="ECO:0000256" key="1">
    <source>
        <dbReference type="ARBA" id="ARBA00023002"/>
    </source>
</evidence>
<dbReference type="GO" id="GO:0050660">
    <property type="term" value="F:flavin adenine dinucleotide binding"/>
    <property type="evidence" value="ECO:0007669"/>
    <property type="project" value="InterPro"/>
</dbReference>
<dbReference type="InterPro" id="IPR013107">
    <property type="entry name" value="Acyl-CoA_DH_C"/>
</dbReference>
<gene>
    <name evidence="3" type="ORF">B7R54_04335</name>
</gene>
<keyword evidence="1" id="KW-0560">Oxidoreductase</keyword>
<dbReference type="PIRSF" id="PIRSF016578">
    <property type="entry name" value="HsaA"/>
    <property type="match status" value="1"/>
</dbReference>
<reference evidence="3 4" key="1">
    <citation type="submission" date="2017-04" db="EMBL/GenBank/DDBJ databases">
        <title>Comparative genome analysis of Subtercola boreus.</title>
        <authorList>
            <person name="Cho Y.-J."/>
            <person name="Cho A."/>
            <person name="Kim O.-S."/>
            <person name="Lee J.-I."/>
        </authorList>
    </citation>
    <scope>NUCLEOTIDE SEQUENCE [LARGE SCALE GENOMIC DNA]</scope>
    <source>
        <strain evidence="3 4">K300</strain>
    </source>
</reference>
<evidence type="ECO:0000313" key="4">
    <source>
        <dbReference type="Proteomes" id="UP000256486"/>
    </source>
</evidence>
<protein>
    <recommendedName>
        <fullName evidence="2">Acyl-CoA dehydrogenase C-terminal domain-containing protein</fullName>
    </recommendedName>
</protein>
<dbReference type="SUPFAM" id="SSF56645">
    <property type="entry name" value="Acyl-CoA dehydrogenase NM domain-like"/>
    <property type="match status" value="1"/>
</dbReference>
<sequence>MTITAPPVRESAEAALREYGPILRSESAASVSNNGLTPTACAAFLDAGLAMFDVPEYLGGRGDYSYVACQKMVEEVSRYDDGSGWVLHAVGGFTGLFAAMLPEEGVQALWGEGRTATIAGMAAPRGKAVKTDDGYLVEGKYQFASGANVATHFVGGCAVYENGRPVMLEDGSPHFIAVVVPREKVVLEGNWDVIGLSATSSIDYEIPAMVVEEKFTFSMNPWPEHVLRGAPRHRVGLAVHGVTGQPPVSLGAARRALEEIATLAQQRKRRDGPYATVADQPLFQHDIAVLDAELTAARLAYYDFVERVDDYATNDPNPMTAYWGDRAKQVSRYAVDVAIKCVDFAYYWAGTSALRRGNIIGQLFLNVHAMNLHLVMDRNAILQAGPTVIADLVQAGAERGAGPVPS</sequence>
<dbReference type="Pfam" id="PF08028">
    <property type="entry name" value="Acyl-CoA_dh_2"/>
    <property type="match status" value="1"/>
</dbReference>
<comment type="caution">
    <text evidence="3">The sequence shown here is derived from an EMBL/GenBank/DDBJ whole genome shotgun (WGS) entry which is preliminary data.</text>
</comment>
<dbReference type="InterPro" id="IPR037069">
    <property type="entry name" value="AcylCoA_DH/ox_N_sf"/>
</dbReference>
<keyword evidence="4" id="KW-1185">Reference proteome</keyword>
<accession>A0A3E0VGH6</accession>
<evidence type="ECO:0000259" key="2">
    <source>
        <dbReference type="Pfam" id="PF08028"/>
    </source>
</evidence>